<keyword evidence="1 2" id="KW-0378">Hydrolase</keyword>
<keyword evidence="3" id="KW-1185">Reference proteome</keyword>
<dbReference type="InterPro" id="IPR022445">
    <property type="entry name" value="Sortase_proteobact_type"/>
</dbReference>
<evidence type="ECO:0000313" key="2">
    <source>
        <dbReference type="EMBL" id="UTW03900.1"/>
    </source>
</evidence>
<name>A0ABY5GV82_9GAMM</name>
<evidence type="ECO:0000256" key="1">
    <source>
        <dbReference type="ARBA" id="ARBA00022801"/>
    </source>
</evidence>
<gene>
    <name evidence="2" type="ORF">KDX31_02375</name>
</gene>
<evidence type="ECO:0000313" key="3">
    <source>
        <dbReference type="Proteomes" id="UP001059950"/>
    </source>
</evidence>
<protein>
    <submittedName>
        <fullName evidence="2">Class GN sortase</fullName>
        <ecNumber evidence="2">3.4.22.-</ecNumber>
    </submittedName>
</protein>
<reference evidence="2" key="1">
    <citation type="submission" date="2021-04" db="EMBL/GenBank/DDBJ databases">
        <title>Oceanospirillales bacteria with DddD are important DMSP degraders in coastal seawater.</title>
        <authorList>
            <person name="Liu J."/>
        </authorList>
    </citation>
    <scope>NUCLEOTIDE SEQUENCE</scope>
    <source>
        <strain evidence="2">GY6</strain>
    </source>
</reference>
<dbReference type="NCBIfam" id="TIGR03784">
    <property type="entry name" value="marine_sortase"/>
    <property type="match status" value="1"/>
</dbReference>
<dbReference type="NCBIfam" id="TIGR01076">
    <property type="entry name" value="sortase_fam"/>
    <property type="match status" value="1"/>
</dbReference>
<organism evidence="2 3">
    <name type="scientific">Amphritea atlantica</name>
    <dbReference type="NCBI Taxonomy" id="355243"/>
    <lineage>
        <taxon>Bacteria</taxon>
        <taxon>Pseudomonadati</taxon>
        <taxon>Pseudomonadota</taxon>
        <taxon>Gammaproteobacteria</taxon>
        <taxon>Oceanospirillales</taxon>
        <taxon>Oceanospirillaceae</taxon>
        <taxon>Amphritea</taxon>
    </lineage>
</organism>
<dbReference type="Pfam" id="PF04203">
    <property type="entry name" value="Sortase"/>
    <property type="match status" value="1"/>
</dbReference>
<dbReference type="GO" id="GO:0016787">
    <property type="term" value="F:hydrolase activity"/>
    <property type="evidence" value="ECO:0007669"/>
    <property type="project" value="UniProtKB-KW"/>
</dbReference>
<dbReference type="EC" id="3.4.22.-" evidence="2"/>
<sequence>MKARRYLIMLSLIAASAWLMGNGLYIKAKAQVADWMISNTWEERQPDGAPQKPWPWADTWVVARIEVPRLGKKQYVMQDASGESLAFGLGAVIPVSGNGYNFISGHRDTHFDYLDKLIVGDTVTIETYPGQRLTYRITATDVVDTRNGPFTVDQDNEGLSLITCWPMDSIVPGGPLRYVVSGVLTGRTNAGI</sequence>
<dbReference type="Gene3D" id="2.40.260.10">
    <property type="entry name" value="Sortase"/>
    <property type="match status" value="1"/>
</dbReference>
<dbReference type="InterPro" id="IPR023365">
    <property type="entry name" value="Sortase_dom-sf"/>
</dbReference>
<dbReference type="InterPro" id="IPR005754">
    <property type="entry name" value="Sortase"/>
</dbReference>
<dbReference type="EMBL" id="CP073344">
    <property type="protein sequence ID" value="UTW03900.1"/>
    <property type="molecule type" value="Genomic_DNA"/>
</dbReference>
<dbReference type="CDD" id="cd05828">
    <property type="entry name" value="Sortase_D_1"/>
    <property type="match status" value="1"/>
</dbReference>
<dbReference type="SUPFAM" id="SSF63817">
    <property type="entry name" value="Sortase"/>
    <property type="match status" value="1"/>
</dbReference>
<accession>A0ABY5GV82</accession>
<dbReference type="InterPro" id="IPR041999">
    <property type="entry name" value="Sortase_D_1"/>
</dbReference>
<dbReference type="Proteomes" id="UP001059950">
    <property type="component" value="Chromosome"/>
</dbReference>
<proteinExistence type="predicted"/>